<keyword evidence="2" id="KW-1185">Reference proteome</keyword>
<accession>A0A8S3X3P2</accession>
<gene>
    <name evidence="1" type="ORF">PAPOLLO_LOCUS13701</name>
</gene>
<proteinExistence type="predicted"/>
<dbReference type="EMBL" id="CAJQZP010000945">
    <property type="protein sequence ID" value="CAG5000331.1"/>
    <property type="molecule type" value="Genomic_DNA"/>
</dbReference>
<organism evidence="1 2">
    <name type="scientific">Parnassius apollo</name>
    <name type="common">Apollo butterfly</name>
    <name type="synonym">Papilio apollo</name>
    <dbReference type="NCBI Taxonomy" id="110799"/>
    <lineage>
        <taxon>Eukaryota</taxon>
        <taxon>Metazoa</taxon>
        <taxon>Ecdysozoa</taxon>
        <taxon>Arthropoda</taxon>
        <taxon>Hexapoda</taxon>
        <taxon>Insecta</taxon>
        <taxon>Pterygota</taxon>
        <taxon>Neoptera</taxon>
        <taxon>Endopterygota</taxon>
        <taxon>Lepidoptera</taxon>
        <taxon>Glossata</taxon>
        <taxon>Ditrysia</taxon>
        <taxon>Papilionoidea</taxon>
        <taxon>Papilionidae</taxon>
        <taxon>Parnassiinae</taxon>
        <taxon>Parnassini</taxon>
        <taxon>Parnassius</taxon>
        <taxon>Parnassius</taxon>
    </lineage>
</organism>
<protein>
    <submittedName>
        <fullName evidence="1">(apollo) hypothetical protein</fullName>
    </submittedName>
</protein>
<dbReference type="OrthoDB" id="8066725at2759"/>
<comment type="caution">
    <text evidence="1">The sequence shown here is derived from an EMBL/GenBank/DDBJ whole genome shotgun (WGS) entry which is preliminary data.</text>
</comment>
<dbReference type="Proteomes" id="UP000691718">
    <property type="component" value="Unassembled WGS sequence"/>
</dbReference>
<reference evidence="1" key="1">
    <citation type="submission" date="2021-04" db="EMBL/GenBank/DDBJ databases">
        <authorList>
            <person name="Tunstrom K."/>
        </authorList>
    </citation>
    <scope>NUCLEOTIDE SEQUENCE</scope>
</reference>
<dbReference type="AlphaFoldDB" id="A0A8S3X3P2"/>
<evidence type="ECO:0000313" key="2">
    <source>
        <dbReference type="Proteomes" id="UP000691718"/>
    </source>
</evidence>
<name>A0A8S3X3P2_PARAO</name>
<evidence type="ECO:0000313" key="1">
    <source>
        <dbReference type="EMBL" id="CAG5000331.1"/>
    </source>
</evidence>
<sequence>MSNIIRKDNYVGTLEKVANTLKGQSTYMYRRNVANQRMHFQDQEPADLFNDYVLRKAKQQQIDKELYLEPNTNEVVAVMSLKKTLNTVEVFERLEPIDYT</sequence>